<feature type="non-terminal residue" evidence="3">
    <location>
        <position position="1"/>
    </location>
</feature>
<evidence type="ECO:0000313" key="3">
    <source>
        <dbReference type="EMBL" id="VAX40770.1"/>
    </source>
</evidence>
<reference evidence="3" key="1">
    <citation type="submission" date="2018-06" db="EMBL/GenBank/DDBJ databases">
        <authorList>
            <person name="Zhirakovskaya E."/>
        </authorList>
    </citation>
    <scope>NUCLEOTIDE SEQUENCE</scope>
</reference>
<dbReference type="PANTHER" id="PTHR43116:SF3">
    <property type="entry name" value="CLASS I PEPTIDE CHAIN RELEASE FACTOR"/>
    <property type="match status" value="1"/>
</dbReference>
<evidence type="ECO:0000256" key="1">
    <source>
        <dbReference type="ARBA" id="ARBA00010835"/>
    </source>
</evidence>
<dbReference type="SUPFAM" id="SSF75620">
    <property type="entry name" value="Release factor"/>
    <property type="match status" value="1"/>
</dbReference>
<proteinExistence type="inferred from homology"/>
<dbReference type="Gene3D" id="3.30.160.20">
    <property type="match status" value="1"/>
</dbReference>
<dbReference type="Gene3D" id="3.30.70.1660">
    <property type="match status" value="1"/>
</dbReference>
<evidence type="ECO:0000259" key="2">
    <source>
        <dbReference type="Pfam" id="PF00472"/>
    </source>
</evidence>
<feature type="domain" description="Prokaryotic-type class I peptide chain release factors" evidence="2">
    <location>
        <begin position="1"/>
        <end position="58"/>
    </location>
</feature>
<sequence>KNRASARKMLAAKLYQLEQEKRDAEISAKRGEKSKIGFGGETIRNYVLHPDQFVKDTRTNHKAGNPTTVLDGNLDPFLEKYLRWSIGKE</sequence>
<comment type="similarity">
    <text evidence="1">Belongs to the prokaryotic/mitochondrial release factor family.</text>
</comment>
<dbReference type="InterPro" id="IPR045853">
    <property type="entry name" value="Pep_chain_release_fac_I_sf"/>
</dbReference>
<dbReference type="EMBL" id="UOGL01000481">
    <property type="protein sequence ID" value="VAX40770.1"/>
    <property type="molecule type" value="Genomic_DNA"/>
</dbReference>
<name>A0A3B1DYU1_9ZZZZ</name>
<dbReference type="InterPro" id="IPR000352">
    <property type="entry name" value="Pep_chain_release_fac_I"/>
</dbReference>
<dbReference type="GO" id="GO:0003747">
    <property type="term" value="F:translation release factor activity"/>
    <property type="evidence" value="ECO:0007669"/>
    <property type="project" value="InterPro"/>
</dbReference>
<dbReference type="Pfam" id="PF00472">
    <property type="entry name" value="RF-1"/>
    <property type="match status" value="1"/>
</dbReference>
<gene>
    <name evidence="3" type="ORF">MNBD_PLANCTO02-719</name>
</gene>
<dbReference type="AlphaFoldDB" id="A0A3B1DYU1"/>
<organism evidence="3">
    <name type="scientific">hydrothermal vent metagenome</name>
    <dbReference type="NCBI Taxonomy" id="652676"/>
    <lineage>
        <taxon>unclassified sequences</taxon>
        <taxon>metagenomes</taxon>
        <taxon>ecological metagenomes</taxon>
    </lineage>
</organism>
<protein>
    <submittedName>
        <fullName evidence="3">Peptide chain release factor 2 @ programmed frameshift-containing</fullName>
    </submittedName>
</protein>
<dbReference type="PANTHER" id="PTHR43116">
    <property type="entry name" value="PEPTIDE CHAIN RELEASE FACTOR 2"/>
    <property type="match status" value="1"/>
</dbReference>
<accession>A0A3B1DYU1</accession>